<dbReference type="InterPro" id="IPR051162">
    <property type="entry name" value="T4SS_component"/>
</dbReference>
<dbReference type="CDD" id="cd01127">
    <property type="entry name" value="TrwB_TraG_TraD_VirD4"/>
    <property type="match status" value="1"/>
</dbReference>
<organism evidence="3 4">
    <name type="scientific">Hyphomonas oceanitis SCH89</name>
    <dbReference type="NCBI Taxonomy" id="1280953"/>
    <lineage>
        <taxon>Bacteria</taxon>
        <taxon>Pseudomonadati</taxon>
        <taxon>Pseudomonadota</taxon>
        <taxon>Alphaproteobacteria</taxon>
        <taxon>Hyphomonadales</taxon>
        <taxon>Hyphomonadaceae</taxon>
        <taxon>Hyphomonas</taxon>
    </lineage>
</organism>
<evidence type="ECO:0000313" key="3">
    <source>
        <dbReference type="EMBL" id="KDA02529.1"/>
    </source>
</evidence>
<evidence type="ECO:0000256" key="1">
    <source>
        <dbReference type="SAM" id="MobiDB-lite"/>
    </source>
</evidence>
<dbReference type="EMBL" id="ARYL01000013">
    <property type="protein sequence ID" value="KDA02529.1"/>
    <property type="molecule type" value="Genomic_DNA"/>
</dbReference>
<dbReference type="AlphaFoldDB" id="A0A059G731"/>
<keyword evidence="4" id="KW-1185">Reference proteome</keyword>
<dbReference type="InterPro" id="IPR027417">
    <property type="entry name" value="P-loop_NTPase"/>
</dbReference>
<dbReference type="Proteomes" id="UP000024942">
    <property type="component" value="Unassembled WGS sequence"/>
</dbReference>
<dbReference type="SUPFAM" id="SSF52540">
    <property type="entry name" value="P-loop containing nucleoside triphosphate hydrolases"/>
    <property type="match status" value="1"/>
</dbReference>
<proteinExistence type="predicted"/>
<feature type="region of interest" description="Disordered" evidence="1">
    <location>
        <begin position="390"/>
        <end position="409"/>
    </location>
</feature>
<feature type="domain" description="Helicase HerA-like C-terminal" evidence="2">
    <location>
        <begin position="20"/>
        <end position="507"/>
    </location>
</feature>
<dbReference type="PANTHER" id="PTHR30121:SF6">
    <property type="entry name" value="SLR6007 PROTEIN"/>
    <property type="match status" value="1"/>
</dbReference>
<reference evidence="3 4" key="1">
    <citation type="journal article" date="2014" name="Antonie Van Leeuwenhoek">
        <title>Hyphomonas beringensis sp. nov. and Hyphomonas chukchiensis sp. nov., isolated from surface seawater of the Bering Sea and Chukchi Sea.</title>
        <authorList>
            <person name="Li C."/>
            <person name="Lai Q."/>
            <person name="Li G."/>
            <person name="Dong C."/>
            <person name="Wang J."/>
            <person name="Liao Y."/>
            <person name="Shao Z."/>
        </authorList>
    </citation>
    <scope>NUCLEOTIDE SEQUENCE [LARGE SCALE GENOMIC DNA]</scope>
    <source>
        <strain evidence="3 4">SCH89</strain>
    </source>
</reference>
<dbReference type="STRING" id="1280953.HOC_09924"/>
<dbReference type="PANTHER" id="PTHR30121">
    <property type="entry name" value="UNCHARACTERIZED PROTEIN YJGR-RELATED"/>
    <property type="match status" value="1"/>
</dbReference>
<accession>A0A059G731</accession>
<dbReference type="InterPro" id="IPR033186">
    <property type="entry name" value="HerA_C"/>
</dbReference>
<sequence>MGNMTDALFIGGADADGTGTPNTAQEMLLKVANRHGLVAGATGTGKTVTLQILAQGFSDAGVPVFCADVKGDLSGICVAGSADHKLHEKLVARAELIGLEDFGYAAAPTIFWDVFGENGHPVRATISEMGPLLLSRLMGLTDAQEGVLNIAFEYADDNQLLLLDLKDLRKLLTHLSQKDVRDEISKEYGNVAAASLGAVQRNLLMLEREGAEHFFGEPALELEDLMRTTQDGRGYVNVLDATKLINSPKLYSTFLLWLLSELFERLPEVGDPEKPKLVFFFDEAHLLFNDAPPALMQKIEQVVRLIRSKGVGVFFVTQNPRDLPESVLAQLGNRMQHALRAYTPAERKGVRAAADSFRPNPSLDTEEIITQLGTGEALVSTLDAKSAPSVVQRTMVRPPSSRLGPATDAERAAVQKDSPYAGKYDDVIDRESAYEILEEKEAEAAEQAEKLAAKEAKAAEALAKKKTRAKSTRSRRQTPIEAAGKQAARTATREITRYILRGILGGMKR</sequence>
<dbReference type="Gene3D" id="3.40.50.300">
    <property type="entry name" value="P-loop containing nucleotide triphosphate hydrolases"/>
    <property type="match status" value="2"/>
</dbReference>
<comment type="caution">
    <text evidence="3">The sequence shown here is derived from an EMBL/GenBank/DDBJ whole genome shotgun (WGS) entry which is preliminary data.</text>
</comment>
<dbReference type="PATRIC" id="fig|1280953.3.peg.2005"/>
<evidence type="ECO:0000313" key="4">
    <source>
        <dbReference type="Proteomes" id="UP000024942"/>
    </source>
</evidence>
<evidence type="ECO:0000259" key="2">
    <source>
        <dbReference type="Pfam" id="PF05872"/>
    </source>
</evidence>
<dbReference type="Pfam" id="PF05872">
    <property type="entry name" value="HerA_C"/>
    <property type="match status" value="1"/>
</dbReference>
<feature type="region of interest" description="Disordered" evidence="1">
    <location>
        <begin position="458"/>
        <end position="486"/>
    </location>
</feature>
<protein>
    <recommendedName>
        <fullName evidence="2">Helicase HerA-like C-terminal domain-containing protein</fullName>
    </recommendedName>
</protein>
<feature type="compositionally biased region" description="Basic residues" evidence="1">
    <location>
        <begin position="464"/>
        <end position="476"/>
    </location>
</feature>
<dbReference type="eggNOG" id="COG0433">
    <property type="taxonomic scope" value="Bacteria"/>
</dbReference>
<gene>
    <name evidence="3" type="ORF">HOC_09924</name>
</gene>
<name>A0A059G731_9PROT</name>